<organism evidence="1 2">
    <name type="scientific">Meganyctiphanes norvegica</name>
    <name type="common">Northern krill</name>
    <name type="synonym">Thysanopoda norvegica</name>
    <dbReference type="NCBI Taxonomy" id="48144"/>
    <lineage>
        <taxon>Eukaryota</taxon>
        <taxon>Metazoa</taxon>
        <taxon>Ecdysozoa</taxon>
        <taxon>Arthropoda</taxon>
        <taxon>Crustacea</taxon>
        <taxon>Multicrustacea</taxon>
        <taxon>Malacostraca</taxon>
        <taxon>Eumalacostraca</taxon>
        <taxon>Eucarida</taxon>
        <taxon>Euphausiacea</taxon>
        <taxon>Euphausiidae</taxon>
        <taxon>Meganyctiphanes</taxon>
    </lineage>
</organism>
<evidence type="ECO:0000313" key="1">
    <source>
        <dbReference type="EMBL" id="CAL4064247.1"/>
    </source>
</evidence>
<proteinExistence type="predicted"/>
<accession>A0AAV2PVA6</accession>
<name>A0AAV2PVA6_MEGNR</name>
<keyword evidence="2" id="KW-1185">Reference proteome</keyword>
<comment type="caution">
    <text evidence="1">The sequence shown here is derived from an EMBL/GenBank/DDBJ whole genome shotgun (WGS) entry which is preliminary data.</text>
</comment>
<gene>
    <name evidence="1" type="ORF">MNOR_LOCUS3925</name>
</gene>
<protein>
    <submittedName>
        <fullName evidence="1">Uncharacterized protein</fullName>
    </submittedName>
</protein>
<reference evidence="1 2" key="1">
    <citation type="submission" date="2024-05" db="EMBL/GenBank/DDBJ databases">
        <authorList>
            <person name="Wallberg A."/>
        </authorList>
    </citation>
    <scope>NUCLEOTIDE SEQUENCE [LARGE SCALE GENOMIC DNA]</scope>
</reference>
<evidence type="ECO:0000313" key="2">
    <source>
        <dbReference type="Proteomes" id="UP001497623"/>
    </source>
</evidence>
<dbReference type="EMBL" id="CAXKWB010001394">
    <property type="protein sequence ID" value="CAL4064247.1"/>
    <property type="molecule type" value="Genomic_DNA"/>
</dbReference>
<sequence>MSRPMYIDIPLSHTTPIAQTPFRKTGVPEQPDIAWGTEDIKYLFIYLFKQNTADRMEARMKLTNIMGNKTKHNKSTIIDIAVKVLKYYEVTAEEAVAFCYERKLFVSRCFCNGRGIGDCDSDPAWHSGYKSFEFHEDCAFVSWLASTFNLELKSSKKLYIQLAPKPFAELEAARPMERYNKPLHADSGRQLIFNWPVGTTN</sequence>
<dbReference type="AlphaFoldDB" id="A0AAV2PVA6"/>
<dbReference type="Proteomes" id="UP001497623">
    <property type="component" value="Unassembled WGS sequence"/>
</dbReference>